<reference evidence="11" key="1">
    <citation type="journal article" date="2021" name="Mol. Plant Microbe Interact.">
        <title>Complete Genome Sequence of the Plant-Pathogenic Fungus Colletotrichum lupini.</title>
        <authorList>
            <person name="Baroncelli R."/>
            <person name="Pensec F."/>
            <person name="Da Lio D."/>
            <person name="Boufleur T."/>
            <person name="Vicente I."/>
            <person name="Sarrocco S."/>
            <person name="Picot A."/>
            <person name="Baraldi E."/>
            <person name="Sukno S."/>
            <person name="Thon M."/>
            <person name="Le Floch G."/>
        </authorList>
    </citation>
    <scope>NUCLEOTIDE SEQUENCE</scope>
    <source>
        <strain evidence="11">IMI 504893</strain>
    </source>
</reference>
<dbReference type="Gene3D" id="1.10.150.450">
    <property type="match status" value="1"/>
</dbReference>
<evidence type="ECO:0000256" key="3">
    <source>
        <dbReference type="ARBA" id="ARBA00022729"/>
    </source>
</evidence>
<dbReference type="GO" id="GO:0030245">
    <property type="term" value="P:cellulose catabolic process"/>
    <property type="evidence" value="ECO:0007669"/>
    <property type="project" value="UniProtKB-KW"/>
</dbReference>
<keyword evidence="12" id="KW-1185">Reference proteome</keyword>
<keyword evidence="9 10" id="KW-0624">Polysaccharide degradation</keyword>
<evidence type="ECO:0000256" key="2">
    <source>
        <dbReference type="ARBA" id="ARBA00006044"/>
    </source>
</evidence>
<dbReference type="InterPro" id="IPR037019">
    <property type="entry name" value="Glyco_hydro_7_sf"/>
</dbReference>
<evidence type="ECO:0000256" key="7">
    <source>
        <dbReference type="ARBA" id="ARBA00023277"/>
    </source>
</evidence>
<dbReference type="GeneID" id="73334563"/>
<keyword evidence="4 10" id="KW-0378">Hydrolase</keyword>
<protein>
    <recommendedName>
        <fullName evidence="10">Glucanase</fullName>
        <ecNumber evidence="10">3.2.1.-</ecNumber>
    </recommendedName>
</protein>
<dbReference type="Pfam" id="PF00840">
    <property type="entry name" value="Glyco_hydro_7"/>
    <property type="match status" value="1"/>
</dbReference>
<evidence type="ECO:0000256" key="10">
    <source>
        <dbReference type="RuleBase" id="RU361164"/>
    </source>
</evidence>
<proteinExistence type="inferred from homology"/>
<dbReference type="FunFam" id="2.70.100.10:FF:000001">
    <property type="entry name" value="Glucanase"/>
    <property type="match status" value="1"/>
</dbReference>
<evidence type="ECO:0000313" key="12">
    <source>
        <dbReference type="Proteomes" id="UP000830671"/>
    </source>
</evidence>
<dbReference type="RefSeq" id="XP_049135510.1">
    <property type="nucleotide sequence ID" value="XM_049279553.1"/>
</dbReference>
<gene>
    <name evidence="11" type="ORF">CLUP02_00505</name>
</gene>
<dbReference type="PANTHER" id="PTHR33753">
    <property type="entry name" value="1,4-BETA-D-GLUCAN CELLOBIOHYDROLASE B"/>
    <property type="match status" value="1"/>
</dbReference>
<dbReference type="GO" id="GO:0016162">
    <property type="term" value="F:cellulose 1,4-beta-cellobiosidase activity"/>
    <property type="evidence" value="ECO:0007669"/>
    <property type="project" value="UniProtKB-EC"/>
</dbReference>
<dbReference type="Gene3D" id="2.70.100.10">
    <property type="entry name" value="Glycoside hydrolase, family 7, domain"/>
    <property type="match status" value="1"/>
</dbReference>
<keyword evidence="3" id="KW-0732">Signal</keyword>
<dbReference type="PRINTS" id="PR00734">
    <property type="entry name" value="GLHYDRLASE7"/>
</dbReference>
<evidence type="ECO:0000256" key="8">
    <source>
        <dbReference type="ARBA" id="ARBA00023295"/>
    </source>
</evidence>
<dbReference type="InterPro" id="IPR013320">
    <property type="entry name" value="ConA-like_dom_sf"/>
</dbReference>
<comment type="similarity">
    <text evidence="2 10">Belongs to the glycosyl hydrolase 7 (cellulase C) family.</text>
</comment>
<dbReference type="AlphaFoldDB" id="A0A9Q8SB74"/>
<comment type="catalytic activity">
    <reaction evidence="1">
        <text>Hydrolysis of (1-&gt;4)-beta-D-glucosidic linkages in cellulose and cellotetraose, releasing cellobiose from the non-reducing ends of the chains.</text>
        <dbReference type="EC" id="3.2.1.91"/>
    </reaction>
</comment>
<dbReference type="InterPro" id="IPR001722">
    <property type="entry name" value="Glyco_hydro_7"/>
</dbReference>
<accession>A0A9Q8SB74</accession>
<evidence type="ECO:0000256" key="4">
    <source>
        <dbReference type="ARBA" id="ARBA00022801"/>
    </source>
</evidence>
<keyword evidence="8 10" id="KW-0326">Glycosidase</keyword>
<dbReference type="PANTHER" id="PTHR33753:SF2">
    <property type="entry name" value="GLYCOSIDE HYDROLASE FAMILY 7 PROTEIN"/>
    <property type="match status" value="1"/>
</dbReference>
<name>A0A9Q8SB74_9PEZI</name>
<evidence type="ECO:0000256" key="1">
    <source>
        <dbReference type="ARBA" id="ARBA00001641"/>
    </source>
</evidence>
<evidence type="ECO:0000313" key="11">
    <source>
        <dbReference type="EMBL" id="UQC73858.1"/>
    </source>
</evidence>
<dbReference type="EC" id="3.2.1.-" evidence="10"/>
<dbReference type="EMBL" id="CP019471">
    <property type="protein sequence ID" value="UQC73858.1"/>
    <property type="molecule type" value="Genomic_DNA"/>
</dbReference>
<dbReference type="SUPFAM" id="SSF49899">
    <property type="entry name" value="Concanavalin A-like lectins/glucanases"/>
    <property type="match status" value="1"/>
</dbReference>
<evidence type="ECO:0000256" key="5">
    <source>
        <dbReference type="ARBA" id="ARBA00023001"/>
    </source>
</evidence>
<organism evidence="11 12">
    <name type="scientific">Colletotrichum lupini</name>
    <dbReference type="NCBI Taxonomy" id="145971"/>
    <lineage>
        <taxon>Eukaryota</taxon>
        <taxon>Fungi</taxon>
        <taxon>Dikarya</taxon>
        <taxon>Ascomycota</taxon>
        <taxon>Pezizomycotina</taxon>
        <taxon>Sordariomycetes</taxon>
        <taxon>Hypocreomycetidae</taxon>
        <taxon>Glomerellales</taxon>
        <taxon>Glomerellaceae</taxon>
        <taxon>Colletotrichum</taxon>
        <taxon>Colletotrichum acutatum species complex</taxon>
    </lineage>
</organism>
<dbReference type="CDD" id="cd07999">
    <property type="entry name" value="GH7_CBH_EG"/>
    <property type="match status" value="1"/>
</dbReference>
<keyword evidence="6" id="KW-1015">Disulfide bond</keyword>
<sequence length="699" mass="76030">MIDASRFNLERGIETVCESLYNVSEAIRTLLAFVSSSQATRDILFRHSNSFFYVQTRLIIFTHSFLSSVLYRLDVRRYLITTMLTKVSALTALVAAVRAQQVCTLNAETKPALTWSNCAAGGACTKVDGSVTVDANWRWTHKTDGSTNCYTGNKWDTSICTTGEDCASKCCLDGADYSGTYGATTSGDALNLKFVQQGPYSKNIGSRMFLMDGTDKYQMFKLLGQEFTFDVDVSNLGCGLNGALYFVSMDADGGMSKFPTNKAGASHGTGYCDSQCPRDLKFIDGKANVEGWVPSSNDANAGVGNMGSCCSEMDIWEANSVSTAYTPHPCETVGQLSCNGDACGGTYSSTRYAGQCDPDGCDFNSYRQGNTTFYGKGSQFAIDTSKKITVVTQFVETGGALTDIKRFYVQDGKVFANSKSDITGVEGNSITTDYCTAQKKAFGDEDVFAQKGGLAQMGKALSEGMVLVMSVWDDHHSNMLWLDSTYPTNETGPGTARGTCGTDSGVPADVESQAPNSNVIFSNIKVGPIGSTFNSAGTAPLHTGTSSWPIKQKEALRLVSQCSFWNSDIDNCLYSRSHRIHNLMAKLIEQYFETHLSLGEEEASRLTREYYKTYGLAIEGLVRHHEIDPLDFNAKVDDALPLDDILKPDADLRALLEDIDTNKVKLSDWKSNSTAAYSRLRRGQLGALFTIIIASPTYG</sequence>
<dbReference type="Proteomes" id="UP000830671">
    <property type="component" value="Chromosome 1"/>
</dbReference>
<dbReference type="KEGG" id="clup:CLUP02_00505"/>
<dbReference type="FunFam" id="1.10.150.450:FF:000001">
    <property type="entry name" value="SDT1p Pyrimidine nucleotidase"/>
    <property type="match status" value="1"/>
</dbReference>
<keyword evidence="5 10" id="KW-0136">Cellulose degradation</keyword>
<evidence type="ECO:0000256" key="9">
    <source>
        <dbReference type="ARBA" id="ARBA00023326"/>
    </source>
</evidence>
<evidence type="ECO:0000256" key="6">
    <source>
        <dbReference type="ARBA" id="ARBA00023157"/>
    </source>
</evidence>
<keyword evidence="7" id="KW-0119">Carbohydrate metabolism</keyword>